<dbReference type="AlphaFoldDB" id="A0A2I1ILU7"/>
<feature type="chain" id="PRO_5014842991" evidence="1">
    <location>
        <begin position="23"/>
        <end position="428"/>
    </location>
</feature>
<keyword evidence="1" id="KW-0732">Signal</keyword>
<dbReference type="PANTHER" id="PTHR43649">
    <property type="entry name" value="ARABINOSE-BINDING PROTEIN-RELATED"/>
    <property type="match status" value="1"/>
</dbReference>
<dbReference type="Gene3D" id="3.40.190.10">
    <property type="entry name" value="Periplasmic binding protein-like II"/>
    <property type="match status" value="1"/>
</dbReference>
<keyword evidence="3" id="KW-1185">Reference proteome</keyword>
<dbReference type="PANTHER" id="PTHR43649:SF30">
    <property type="entry name" value="ABC TRANSPORTER SUBSTRATE-BINDING PROTEIN"/>
    <property type="match status" value="1"/>
</dbReference>
<organism evidence="2 3">
    <name type="scientific">Winkia neuii</name>
    <dbReference type="NCBI Taxonomy" id="33007"/>
    <lineage>
        <taxon>Bacteria</taxon>
        <taxon>Bacillati</taxon>
        <taxon>Actinomycetota</taxon>
        <taxon>Actinomycetes</taxon>
        <taxon>Actinomycetales</taxon>
        <taxon>Actinomycetaceae</taxon>
        <taxon>Winkia</taxon>
    </lineage>
</organism>
<reference evidence="2 3" key="1">
    <citation type="submission" date="2017-12" db="EMBL/GenBank/DDBJ databases">
        <title>Phylogenetic diversity of female urinary microbiome.</title>
        <authorList>
            <person name="Thomas-White K."/>
            <person name="Wolfe A.J."/>
        </authorList>
    </citation>
    <scope>NUCLEOTIDE SEQUENCE [LARGE SCALE GENOMIC DNA]</scope>
    <source>
        <strain evidence="2 3">UMB0402</strain>
    </source>
</reference>
<evidence type="ECO:0000313" key="2">
    <source>
        <dbReference type="EMBL" id="PKY72099.1"/>
    </source>
</evidence>
<dbReference type="InterPro" id="IPR006059">
    <property type="entry name" value="SBP"/>
</dbReference>
<dbReference type="STRING" id="33007.HMPREF3198_00521"/>
<dbReference type="Proteomes" id="UP000235122">
    <property type="component" value="Unassembled WGS sequence"/>
</dbReference>
<sequence length="428" mass="46749">MKLRYALGASLAAAGLVLSGCAGTGGTEVEQNSSSDKVTLDFWSNHPASSKKIEEELISEFEKQNPNIKVKLTDAGKNYEEVAQKLNAALSGGQVPDVVIASDVTWFNFALNDQFEPLDDLLEKVDGKADDYVKNLYDEYELNDSHFAVPYARSTPLFYYNKDLYKKAGLPDRGPKTWQEWDKDFAPKLKAAGVQPLSVPDGSNYLDWYFQGMIWSLGGQYSKDWTMTMARPESVKAGEFLQKQFKDGNFKAAKDATVAFVSGQAASMLESTGSLQGVSEDGKINVGTAFLPSPEGTAGVSTGGSGIAITSKSKNKEAAAKFIAFMTNPENTVTFSQGTGYMPVRTSARELPEEKKYLEEHPNFATAVKQLDHTRKQDVGRAFVQGGGQRIGAALDKISQGADVASTFKKVDEEHQKIIDKQIKPKLK</sequence>
<accession>A0A2I1ILU7</accession>
<feature type="signal peptide" evidence="1">
    <location>
        <begin position="1"/>
        <end position="22"/>
    </location>
</feature>
<comment type="caution">
    <text evidence="2">The sequence shown here is derived from an EMBL/GenBank/DDBJ whole genome shotgun (WGS) entry which is preliminary data.</text>
</comment>
<name>A0A2I1ILU7_9ACTO</name>
<dbReference type="CDD" id="cd14748">
    <property type="entry name" value="PBP2_UgpB"/>
    <property type="match status" value="1"/>
</dbReference>
<gene>
    <name evidence="2" type="ORF">CYJ19_07825</name>
</gene>
<dbReference type="InterPro" id="IPR050490">
    <property type="entry name" value="Bact_solute-bd_prot1"/>
</dbReference>
<dbReference type="EMBL" id="PKKO01000004">
    <property type="protein sequence ID" value="PKY72099.1"/>
    <property type="molecule type" value="Genomic_DNA"/>
</dbReference>
<proteinExistence type="predicted"/>
<evidence type="ECO:0000313" key="3">
    <source>
        <dbReference type="Proteomes" id="UP000235122"/>
    </source>
</evidence>
<evidence type="ECO:0000256" key="1">
    <source>
        <dbReference type="SAM" id="SignalP"/>
    </source>
</evidence>
<dbReference type="Pfam" id="PF01547">
    <property type="entry name" value="SBP_bac_1"/>
    <property type="match status" value="1"/>
</dbReference>
<protein>
    <submittedName>
        <fullName evidence="2">ABC transporter substrate-binding protein</fullName>
    </submittedName>
</protein>
<dbReference type="SUPFAM" id="SSF53850">
    <property type="entry name" value="Periplasmic binding protein-like II"/>
    <property type="match status" value="1"/>
</dbReference>
<dbReference type="PROSITE" id="PS51257">
    <property type="entry name" value="PROKAR_LIPOPROTEIN"/>
    <property type="match status" value="1"/>
</dbReference>